<evidence type="ECO:0000313" key="2">
    <source>
        <dbReference type="EMBL" id="GMG15444.1"/>
    </source>
</evidence>
<comment type="caution">
    <text evidence="2">The sequence shown here is derived from an EMBL/GenBank/DDBJ whole genome shotgun (WGS) entry which is preliminary data.</text>
</comment>
<feature type="region of interest" description="Disordered" evidence="1">
    <location>
        <begin position="128"/>
        <end position="164"/>
    </location>
</feature>
<reference evidence="2" key="1">
    <citation type="submission" date="2023-04" db="EMBL/GenBank/DDBJ databases">
        <title>Phytophthora fragariaefolia NBRC 109709.</title>
        <authorList>
            <person name="Ichikawa N."/>
            <person name="Sato H."/>
            <person name="Tonouchi N."/>
        </authorList>
    </citation>
    <scope>NUCLEOTIDE SEQUENCE</scope>
    <source>
        <strain evidence="2">NBRC 109709</strain>
    </source>
</reference>
<accession>A0A9W7DC47</accession>
<name>A0A9W7DC47_9STRA</name>
<dbReference type="Proteomes" id="UP001165121">
    <property type="component" value="Unassembled WGS sequence"/>
</dbReference>
<gene>
    <name evidence="2" type="ORF">Pfra01_002945200</name>
</gene>
<dbReference type="AlphaFoldDB" id="A0A9W7DC47"/>
<proteinExistence type="predicted"/>
<dbReference type="EMBL" id="BSXT01018882">
    <property type="protein sequence ID" value="GMG15444.1"/>
    <property type="molecule type" value="Genomic_DNA"/>
</dbReference>
<keyword evidence="3" id="KW-1185">Reference proteome</keyword>
<evidence type="ECO:0000313" key="3">
    <source>
        <dbReference type="Proteomes" id="UP001165121"/>
    </source>
</evidence>
<dbReference type="OrthoDB" id="128306at2759"/>
<organism evidence="2 3">
    <name type="scientific">Phytophthora fragariaefolia</name>
    <dbReference type="NCBI Taxonomy" id="1490495"/>
    <lineage>
        <taxon>Eukaryota</taxon>
        <taxon>Sar</taxon>
        <taxon>Stramenopiles</taxon>
        <taxon>Oomycota</taxon>
        <taxon>Peronosporomycetes</taxon>
        <taxon>Peronosporales</taxon>
        <taxon>Peronosporaceae</taxon>
        <taxon>Phytophthora</taxon>
    </lineage>
</organism>
<protein>
    <submittedName>
        <fullName evidence="2">Unnamed protein product</fullName>
    </submittedName>
</protein>
<sequence length="268" mass="29990">MHQLNGAFDVVAESIAHVLQPTISQENVQIFLELCANNSHALINMYTISHPNCKFYKPSCKVIKTGSVQVNKTDTFFMFCKMDGYTLQASCKLPRASHFGANSGRLPRELPCESYRFTHSAHIRKCRAQYPPPRPASPLSGRKQRPASYAPSRKARTGERWPPPTTYLVQYHTARRAVLAVGAEPKQRGSLRASSVKMTVEVMSKLEELIDEDCRMTLQQLGGCLQPDLGVDVSVTSVHHALQGMLYSTKRLRIQKKTMNSSANKDKP</sequence>
<evidence type="ECO:0000256" key="1">
    <source>
        <dbReference type="SAM" id="MobiDB-lite"/>
    </source>
</evidence>